<evidence type="ECO:0000313" key="5">
    <source>
        <dbReference type="EMBL" id="EPE37169.1"/>
    </source>
</evidence>
<reference evidence="5 6" key="1">
    <citation type="journal article" date="2013" name="BMC Genomics">
        <title>Genomics-driven discovery of the pneumocandin biosynthetic gene cluster in the fungus Glarea lozoyensis.</title>
        <authorList>
            <person name="Chen L."/>
            <person name="Yue Q."/>
            <person name="Zhang X."/>
            <person name="Xiang M."/>
            <person name="Wang C."/>
            <person name="Li S."/>
            <person name="Che Y."/>
            <person name="Ortiz-Lopez F.J."/>
            <person name="Bills G.F."/>
            <person name="Liu X."/>
            <person name="An Z."/>
        </authorList>
    </citation>
    <scope>NUCLEOTIDE SEQUENCE [LARGE SCALE GENOMIC DNA]</scope>
    <source>
        <strain evidence="6">ATCC 20868 / MF5171</strain>
    </source>
</reference>
<sequence>MATASPPKHPHLGAVLVTGGCGFLGHHLVRALLDNPSVSSVSVLSRNPRQNRYPEVSYYVCDITSRENVQTLFKKIQPRVIFHTASPYAYSDPPNPARFQREIVEGTANLLACAKELPSITSFIYTSSIMVYATNANRECIMADEESDILHGPVTRKNAYDESKATADTMVLAADDPTHFRTVCVRISGIYGEGESNDSVTTRGLNMVYSGRANIQLGDNTSLFDPIYIHNAVHGHIFIANALIDELDGPLKTKSNGKVHGEAFNLSDDSPIPFWDFLGKVFAEAGCPQTREGKTVIPNWAVIAMCCIAECMYWILFLGKRRPKDFLRKKLEHVYRTRTLNIEKAKGRLGWYPPIPMDEAIKRSVSWCVEKMGKAKSN</sequence>
<dbReference type="KEGG" id="glz:GLAREA_09332"/>
<evidence type="ECO:0000256" key="1">
    <source>
        <dbReference type="ARBA" id="ARBA00009219"/>
    </source>
</evidence>
<keyword evidence="3" id="KW-1133">Transmembrane helix</keyword>
<evidence type="ECO:0000259" key="4">
    <source>
        <dbReference type="Pfam" id="PF01073"/>
    </source>
</evidence>
<dbReference type="STRING" id="1116229.S3DJ45"/>
<dbReference type="EMBL" id="KE145352">
    <property type="protein sequence ID" value="EPE37169.1"/>
    <property type="molecule type" value="Genomic_DNA"/>
</dbReference>
<dbReference type="OrthoDB" id="10058185at2759"/>
<dbReference type="InterPro" id="IPR050177">
    <property type="entry name" value="Lipid_A_modif_metabolic_enz"/>
</dbReference>
<name>S3DJ45_GLAL2</name>
<evidence type="ECO:0000313" key="6">
    <source>
        <dbReference type="Proteomes" id="UP000016922"/>
    </source>
</evidence>
<dbReference type="SUPFAM" id="SSF51735">
    <property type="entry name" value="NAD(P)-binding Rossmann-fold domains"/>
    <property type="match status" value="1"/>
</dbReference>
<proteinExistence type="inferred from homology"/>
<dbReference type="eggNOG" id="KOG1430">
    <property type="taxonomic scope" value="Eukaryota"/>
</dbReference>
<organism evidence="5 6">
    <name type="scientific">Glarea lozoyensis (strain ATCC 20868 / MF5171)</name>
    <dbReference type="NCBI Taxonomy" id="1116229"/>
    <lineage>
        <taxon>Eukaryota</taxon>
        <taxon>Fungi</taxon>
        <taxon>Dikarya</taxon>
        <taxon>Ascomycota</taxon>
        <taxon>Pezizomycotina</taxon>
        <taxon>Leotiomycetes</taxon>
        <taxon>Helotiales</taxon>
        <taxon>Helotiaceae</taxon>
        <taxon>Glarea</taxon>
    </lineage>
</organism>
<feature type="transmembrane region" description="Helical" evidence="3">
    <location>
        <begin position="297"/>
        <end position="319"/>
    </location>
</feature>
<dbReference type="GeneID" id="19468380"/>
<keyword evidence="2" id="KW-0560">Oxidoreductase</keyword>
<dbReference type="RefSeq" id="XP_008076484.1">
    <property type="nucleotide sequence ID" value="XM_008078293.1"/>
</dbReference>
<dbReference type="PANTHER" id="PTHR43245:SF51">
    <property type="entry name" value="SHORT CHAIN DEHYDROGENASE_REDUCTASE FAMILY 42E, MEMBER 2"/>
    <property type="match status" value="1"/>
</dbReference>
<dbReference type="Gene3D" id="3.40.50.720">
    <property type="entry name" value="NAD(P)-binding Rossmann-like Domain"/>
    <property type="match status" value="1"/>
</dbReference>
<dbReference type="GO" id="GO:0006694">
    <property type="term" value="P:steroid biosynthetic process"/>
    <property type="evidence" value="ECO:0007669"/>
    <property type="project" value="InterPro"/>
</dbReference>
<dbReference type="Proteomes" id="UP000016922">
    <property type="component" value="Unassembled WGS sequence"/>
</dbReference>
<protein>
    <submittedName>
        <fullName evidence="5">NAD(P)-binding Rossmann-fold containing protein</fullName>
    </submittedName>
</protein>
<dbReference type="OMA" id="PWLNRSW"/>
<dbReference type="PANTHER" id="PTHR43245">
    <property type="entry name" value="BIFUNCTIONAL POLYMYXIN RESISTANCE PROTEIN ARNA"/>
    <property type="match status" value="1"/>
</dbReference>
<comment type="similarity">
    <text evidence="1">Belongs to the 3-beta-HSD family.</text>
</comment>
<dbReference type="InterPro" id="IPR036291">
    <property type="entry name" value="NAD(P)-bd_dom_sf"/>
</dbReference>
<accession>S3DJ45</accession>
<dbReference type="GO" id="GO:0016616">
    <property type="term" value="F:oxidoreductase activity, acting on the CH-OH group of donors, NAD or NADP as acceptor"/>
    <property type="evidence" value="ECO:0007669"/>
    <property type="project" value="InterPro"/>
</dbReference>
<evidence type="ECO:0000256" key="2">
    <source>
        <dbReference type="ARBA" id="ARBA00023002"/>
    </source>
</evidence>
<dbReference type="AlphaFoldDB" id="S3DJ45"/>
<dbReference type="InterPro" id="IPR002225">
    <property type="entry name" value="3Beta_OHSteriod_DH/Estase"/>
</dbReference>
<gene>
    <name evidence="5" type="ORF">GLAREA_09332</name>
</gene>
<dbReference type="Pfam" id="PF01073">
    <property type="entry name" value="3Beta_HSD"/>
    <property type="match status" value="1"/>
</dbReference>
<feature type="domain" description="3-beta hydroxysteroid dehydrogenase/isomerase" evidence="4">
    <location>
        <begin position="16"/>
        <end position="290"/>
    </location>
</feature>
<keyword evidence="3" id="KW-0812">Transmembrane</keyword>
<keyword evidence="3" id="KW-0472">Membrane</keyword>
<dbReference type="HOGENOM" id="CLU_007383_6_8_1"/>
<evidence type="ECO:0000256" key="3">
    <source>
        <dbReference type="SAM" id="Phobius"/>
    </source>
</evidence>
<keyword evidence="6" id="KW-1185">Reference proteome</keyword>